<dbReference type="RefSeq" id="WP_038063540.1">
    <property type="nucleotide sequence ID" value="NZ_JPSL02000039.1"/>
</dbReference>
<dbReference type="AlphaFoldDB" id="A0A0D6XCH3"/>
<dbReference type="EMBL" id="JPSL02000039">
    <property type="protein sequence ID" value="KIX84568.1"/>
    <property type="molecule type" value="Genomic_DNA"/>
</dbReference>
<proteinExistence type="predicted"/>
<protein>
    <submittedName>
        <fullName evidence="1">Uncharacterized protein</fullName>
    </submittedName>
</protein>
<comment type="caution">
    <text evidence="1">The sequence shown here is derived from an EMBL/GenBank/DDBJ whole genome shotgun (WGS) entry which is preliminary data.</text>
</comment>
<dbReference type="STRING" id="276.THFILI_08325"/>
<dbReference type="Proteomes" id="UP000030364">
    <property type="component" value="Unassembled WGS sequence"/>
</dbReference>
<name>A0A0D6XCH3_THEFI</name>
<gene>
    <name evidence="1" type="ORF">THFILI_08325</name>
</gene>
<evidence type="ECO:0000313" key="1">
    <source>
        <dbReference type="EMBL" id="KIX84568.1"/>
    </source>
</evidence>
<organism evidence="1 2">
    <name type="scientific">Thermus filiformis</name>
    <dbReference type="NCBI Taxonomy" id="276"/>
    <lineage>
        <taxon>Bacteria</taxon>
        <taxon>Thermotogati</taxon>
        <taxon>Deinococcota</taxon>
        <taxon>Deinococci</taxon>
        <taxon>Thermales</taxon>
        <taxon>Thermaceae</taxon>
        <taxon>Thermus</taxon>
    </lineage>
</organism>
<reference evidence="1 2" key="1">
    <citation type="journal article" date="2015" name="Genome Announc.">
        <title>Draft Genome Sequence of the Thermophile Thermus filiformis ATCC 43280, Producer of Carotenoid-(Di)glucoside-Branched Fatty Acid (Di)esters and Source of Hyperthermostable Enzymes of Biotechnological Interest.</title>
        <authorList>
            <person name="Mandelli F."/>
            <person name="Oliveira Ramires B."/>
            <person name="Couger M.B."/>
            <person name="Paixao D.A."/>
            <person name="Camilo C.M."/>
            <person name="Polikarpov I."/>
            <person name="Prade R."/>
            <person name="Riano-Pachon D.M."/>
            <person name="Squina F.M."/>
        </authorList>
    </citation>
    <scope>NUCLEOTIDE SEQUENCE [LARGE SCALE GENOMIC DNA]</scope>
    <source>
        <strain evidence="1 2">ATCC 43280</strain>
    </source>
</reference>
<sequence length="98" mass="11051">MEPRLLVKEKALLLDLGRPRRLYTHEGPVLARYLLVGRLSPMGLLRLGLGPGGVYRLPLALDPLDFAYEDGVLRLPGFAFYPAPPPFVETPYYAWLED</sequence>
<evidence type="ECO:0000313" key="2">
    <source>
        <dbReference type="Proteomes" id="UP000030364"/>
    </source>
</evidence>
<accession>A0A0D6XCH3</accession>
<keyword evidence="2" id="KW-1185">Reference proteome</keyword>